<name>W2SK25_NECAM</name>
<dbReference type="GO" id="GO:0003697">
    <property type="term" value="F:single-stranded DNA binding"/>
    <property type="evidence" value="ECO:0007669"/>
    <property type="project" value="TreeGrafter"/>
</dbReference>
<dbReference type="GO" id="GO:0042800">
    <property type="term" value="F:histone H3K4 methyltransferase activity"/>
    <property type="evidence" value="ECO:0007669"/>
    <property type="project" value="TreeGrafter"/>
</dbReference>
<dbReference type="Proteomes" id="UP000053676">
    <property type="component" value="Unassembled WGS sequence"/>
</dbReference>
<dbReference type="AlphaFoldDB" id="W2SK25"/>
<dbReference type="Gene3D" id="1.10.10.1450">
    <property type="match status" value="1"/>
</dbReference>
<evidence type="ECO:0000313" key="2">
    <source>
        <dbReference type="EMBL" id="ETN69216.1"/>
    </source>
</evidence>
<dbReference type="STRING" id="51031.W2SK25"/>
<evidence type="ECO:0000259" key="1">
    <source>
        <dbReference type="Pfam" id="PF17906"/>
    </source>
</evidence>
<dbReference type="GO" id="GO:0006303">
    <property type="term" value="P:double-strand break repair via nonhomologous end joining"/>
    <property type="evidence" value="ECO:0007669"/>
    <property type="project" value="TreeGrafter"/>
</dbReference>
<dbReference type="InterPro" id="IPR052709">
    <property type="entry name" value="Transposase-MT_Hybrid"/>
</dbReference>
<protein>
    <recommendedName>
        <fullName evidence="1">Mos1 transposase HTH domain-containing protein</fullName>
    </recommendedName>
</protein>
<evidence type="ECO:0000313" key="3">
    <source>
        <dbReference type="Proteomes" id="UP000053676"/>
    </source>
</evidence>
<dbReference type="GO" id="GO:0015074">
    <property type="term" value="P:DNA integration"/>
    <property type="evidence" value="ECO:0007669"/>
    <property type="project" value="TreeGrafter"/>
</dbReference>
<gene>
    <name evidence="2" type="ORF">NECAME_05321</name>
</gene>
<dbReference type="PANTHER" id="PTHR46060">
    <property type="entry name" value="MARINER MOS1 TRANSPOSASE-LIKE PROTEIN"/>
    <property type="match status" value="1"/>
</dbReference>
<dbReference type="InterPro" id="IPR041426">
    <property type="entry name" value="Mos1_HTH"/>
</dbReference>
<reference evidence="3" key="1">
    <citation type="journal article" date="2014" name="Nat. Genet.">
        <title>Genome of the human hookworm Necator americanus.</title>
        <authorList>
            <person name="Tang Y.T."/>
            <person name="Gao X."/>
            <person name="Rosa B.A."/>
            <person name="Abubucker S."/>
            <person name="Hallsworth-Pepin K."/>
            <person name="Martin J."/>
            <person name="Tyagi R."/>
            <person name="Heizer E."/>
            <person name="Zhang X."/>
            <person name="Bhonagiri-Palsikar V."/>
            <person name="Minx P."/>
            <person name="Warren W.C."/>
            <person name="Wang Q."/>
            <person name="Zhan B."/>
            <person name="Hotez P.J."/>
            <person name="Sternberg P.W."/>
            <person name="Dougall A."/>
            <person name="Gaze S.T."/>
            <person name="Mulvenna J."/>
            <person name="Sotillo J."/>
            <person name="Ranganathan S."/>
            <person name="Rabelo E.M."/>
            <person name="Wilson R.K."/>
            <person name="Felgner P.L."/>
            <person name="Bethony J."/>
            <person name="Hawdon J.M."/>
            <person name="Gasser R.B."/>
            <person name="Loukas A."/>
            <person name="Mitreva M."/>
        </authorList>
    </citation>
    <scope>NUCLEOTIDE SEQUENCE [LARGE SCALE GENOMIC DNA]</scope>
</reference>
<accession>W2SK25</accession>
<dbReference type="GO" id="GO:0044774">
    <property type="term" value="P:mitotic DNA integrity checkpoint signaling"/>
    <property type="evidence" value="ECO:0007669"/>
    <property type="project" value="TreeGrafter"/>
</dbReference>
<proteinExistence type="predicted"/>
<dbReference type="GO" id="GO:0044547">
    <property type="term" value="F:DNA topoisomerase binding"/>
    <property type="evidence" value="ECO:0007669"/>
    <property type="project" value="TreeGrafter"/>
</dbReference>
<dbReference type="EMBL" id="KI669145">
    <property type="protein sequence ID" value="ETN69216.1"/>
    <property type="molecule type" value="Genomic_DNA"/>
</dbReference>
<dbReference type="KEGG" id="nai:NECAME_05321"/>
<dbReference type="GO" id="GO:0000729">
    <property type="term" value="P:DNA double-strand break processing"/>
    <property type="evidence" value="ECO:0007669"/>
    <property type="project" value="TreeGrafter"/>
</dbReference>
<keyword evidence="3" id="KW-1185">Reference proteome</keyword>
<dbReference type="GO" id="GO:0046975">
    <property type="term" value="F:histone H3K36 methyltransferase activity"/>
    <property type="evidence" value="ECO:0007669"/>
    <property type="project" value="TreeGrafter"/>
</dbReference>
<dbReference type="GO" id="GO:0035861">
    <property type="term" value="C:site of double-strand break"/>
    <property type="evidence" value="ECO:0007669"/>
    <property type="project" value="TreeGrafter"/>
</dbReference>
<dbReference type="GO" id="GO:0000793">
    <property type="term" value="C:condensed chromosome"/>
    <property type="evidence" value="ECO:0007669"/>
    <property type="project" value="TreeGrafter"/>
</dbReference>
<sequence>MLRGEEDESFLTSSDIKKQFSIENKGDKRVTERSTYIRRVLLYGFESGHPAAETHRNLSQVFSTETPSVRAWFQRFKAGSKKLEDEPCFGRTTAISSDELKNLAEQLPYEGVRYFAASFSCSLSTAISRNGEKARTVAPTLSDGNRQRRLLPIISLSEKMEINDKCIGPNRTETVKDRVVVEMKRINTNCLRH</sequence>
<dbReference type="GO" id="GO:0031297">
    <property type="term" value="P:replication fork processing"/>
    <property type="evidence" value="ECO:0007669"/>
    <property type="project" value="TreeGrafter"/>
</dbReference>
<feature type="domain" description="Mos1 transposase HTH" evidence="1">
    <location>
        <begin position="35"/>
        <end position="79"/>
    </location>
</feature>
<organism evidence="2 3">
    <name type="scientific">Necator americanus</name>
    <name type="common">Human hookworm</name>
    <dbReference type="NCBI Taxonomy" id="51031"/>
    <lineage>
        <taxon>Eukaryota</taxon>
        <taxon>Metazoa</taxon>
        <taxon>Ecdysozoa</taxon>
        <taxon>Nematoda</taxon>
        <taxon>Chromadorea</taxon>
        <taxon>Rhabditida</taxon>
        <taxon>Rhabditina</taxon>
        <taxon>Rhabditomorpha</taxon>
        <taxon>Strongyloidea</taxon>
        <taxon>Ancylostomatidae</taxon>
        <taxon>Bunostominae</taxon>
        <taxon>Necator</taxon>
    </lineage>
</organism>
<dbReference type="Pfam" id="PF17906">
    <property type="entry name" value="HTH_48"/>
    <property type="match status" value="1"/>
</dbReference>
<dbReference type="GO" id="GO:0003690">
    <property type="term" value="F:double-stranded DNA binding"/>
    <property type="evidence" value="ECO:0007669"/>
    <property type="project" value="TreeGrafter"/>
</dbReference>
<dbReference type="GO" id="GO:0000014">
    <property type="term" value="F:single-stranded DNA endodeoxyribonuclease activity"/>
    <property type="evidence" value="ECO:0007669"/>
    <property type="project" value="TreeGrafter"/>
</dbReference>
<dbReference type="PANTHER" id="PTHR46060:SF2">
    <property type="entry name" value="HISTONE-LYSINE N-METHYLTRANSFERASE SETMAR"/>
    <property type="match status" value="1"/>
</dbReference>
<dbReference type="GO" id="GO:0005634">
    <property type="term" value="C:nucleus"/>
    <property type="evidence" value="ECO:0007669"/>
    <property type="project" value="TreeGrafter"/>
</dbReference>